<gene>
    <name evidence="1" type="ORF">EJP69_21510</name>
</gene>
<evidence type="ECO:0000313" key="2">
    <source>
        <dbReference type="Proteomes" id="UP000267418"/>
    </source>
</evidence>
<dbReference type="AlphaFoldDB" id="A0A3S0IYD9"/>
<dbReference type="EMBL" id="RXOE01000006">
    <property type="protein sequence ID" value="RTQ32522.1"/>
    <property type="molecule type" value="Genomic_DNA"/>
</dbReference>
<evidence type="ECO:0000313" key="1">
    <source>
        <dbReference type="EMBL" id="RTQ32522.1"/>
    </source>
</evidence>
<reference evidence="1 2" key="1">
    <citation type="submission" date="2018-12" db="EMBL/GenBank/DDBJ databases">
        <title>The genome of Variovorax gossypii DSM 100435.</title>
        <authorList>
            <person name="Gao J."/>
            <person name="Sun J."/>
        </authorList>
    </citation>
    <scope>NUCLEOTIDE SEQUENCE [LARGE SCALE GENOMIC DNA]</scope>
    <source>
        <strain evidence="1 2">DSM 100435</strain>
    </source>
</reference>
<organism evidence="1 2">
    <name type="scientific">Variovorax gossypii</name>
    <dbReference type="NCBI Taxonomy" id="1679495"/>
    <lineage>
        <taxon>Bacteria</taxon>
        <taxon>Pseudomonadati</taxon>
        <taxon>Pseudomonadota</taxon>
        <taxon>Betaproteobacteria</taxon>
        <taxon>Burkholderiales</taxon>
        <taxon>Comamonadaceae</taxon>
        <taxon>Variovorax</taxon>
    </lineage>
</organism>
<comment type="caution">
    <text evidence="1">The sequence shown here is derived from an EMBL/GenBank/DDBJ whole genome shotgun (WGS) entry which is preliminary data.</text>
</comment>
<protein>
    <submittedName>
        <fullName evidence="1">Uncharacterized protein</fullName>
    </submittedName>
</protein>
<sequence length="72" mass="7455">MTAMSAARARRSTCRFPRPCRCGCSCGRSHGAEPTATAAGAMLFAASPVDRGCRGLPNFTERSSPLAPGGRP</sequence>
<proteinExistence type="predicted"/>
<dbReference type="Proteomes" id="UP000267418">
    <property type="component" value="Unassembled WGS sequence"/>
</dbReference>
<keyword evidence="2" id="KW-1185">Reference proteome</keyword>
<accession>A0A3S0IYD9</accession>
<name>A0A3S0IYD9_9BURK</name>